<evidence type="ECO:0000256" key="1">
    <source>
        <dbReference type="SAM" id="MobiDB-lite"/>
    </source>
</evidence>
<dbReference type="EMBL" id="JAKELL010000018">
    <property type="protein sequence ID" value="KAH8993457.1"/>
    <property type="molecule type" value="Genomic_DNA"/>
</dbReference>
<organism evidence="2 3">
    <name type="scientific">Lactarius akahatsu</name>
    <dbReference type="NCBI Taxonomy" id="416441"/>
    <lineage>
        <taxon>Eukaryota</taxon>
        <taxon>Fungi</taxon>
        <taxon>Dikarya</taxon>
        <taxon>Basidiomycota</taxon>
        <taxon>Agaricomycotina</taxon>
        <taxon>Agaricomycetes</taxon>
        <taxon>Russulales</taxon>
        <taxon>Russulaceae</taxon>
        <taxon>Lactarius</taxon>
    </lineage>
</organism>
<evidence type="ECO:0000313" key="3">
    <source>
        <dbReference type="Proteomes" id="UP001201163"/>
    </source>
</evidence>
<feature type="region of interest" description="Disordered" evidence="1">
    <location>
        <begin position="290"/>
        <end position="318"/>
    </location>
</feature>
<evidence type="ECO:0000313" key="2">
    <source>
        <dbReference type="EMBL" id="KAH8993457.1"/>
    </source>
</evidence>
<reference evidence="2" key="1">
    <citation type="submission" date="2022-01" db="EMBL/GenBank/DDBJ databases">
        <title>Comparative genomics reveals a dynamic genome evolution in the ectomycorrhizal milk-cap (Lactarius) mushrooms.</title>
        <authorList>
            <consortium name="DOE Joint Genome Institute"/>
            <person name="Lebreton A."/>
            <person name="Tang N."/>
            <person name="Kuo A."/>
            <person name="LaButti K."/>
            <person name="Drula E."/>
            <person name="Barry K."/>
            <person name="Clum A."/>
            <person name="Lipzen A."/>
            <person name="Mousain D."/>
            <person name="Ng V."/>
            <person name="Wang R."/>
            <person name="Wang X."/>
            <person name="Dai Y."/>
            <person name="Henrissat B."/>
            <person name="Grigoriev I.V."/>
            <person name="Guerin-Laguette A."/>
            <person name="Yu F."/>
            <person name="Martin F.M."/>
        </authorList>
    </citation>
    <scope>NUCLEOTIDE SEQUENCE</scope>
    <source>
        <strain evidence="2">QP</strain>
    </source>
</reference>
<accession>A0AAD4LIL9</accession>
<gene>
    <name evidence="2" type="ORF">EDB92DRAFT_405746</name>
</gene>
<keyword evidence="3" id="KW-1185">Reference proteome</keyword>
<feature type="compositionally biased region" description="Basic residues" evidence="1">
    <location>
        <begin position="297"/>
        <end position="318"/>
    </location>
</feature>
<proteinExistence type="predicted"/>
<dbReference type="AlphaFoldDB" id="A0AAD4LIL9"/>
<comment type="caution">
    <text evidence="2">The sequence shown here is derived from an EMBL/GenBank/DDBJ whole genome shotgun (WGS) entry which is preliminary data.</text>
</comment>
<sequence>MAYSYYRSHAPGWGTQQFQLGAPPMPSYQPQSTWTGQDFYSAHALGGDPMLYQNTISRATSGGGVGKHEAKIWHRRAYGGLGEVTHMLPQEVGAAAAYEAYRQVKYGSGMYQFLHGDYERQQDALRGLAIAEVVRLWQDTGRGMDQYGQQIACDAAAATAYHIVSQRELEESQGLGFGSGSYRDRRNSFGAFPTPGYASSGGYGTGSVYGGASPLMGASPIPVPGSPYSTIGGGVPFGSIGSVGGGLASPYGGHVGQYGTYGSPHGYDVGLQAYPMSYPGLSTSPTIVIPPPPSEGRHRHRHRHHSHHHRRHRSHDRY</sequence>
<protein>
    <submittedName>
        <fullName evidence="2">Uncharacterized protein</fullName>
    </submittedName>
</protein>
<dbReference type="Proteomes" id="UP001201163">
    <property type="component" value="Unassembled WGS sequence"/>
</dbReference>
<name>A0AAD4LIL9_9AGAM</name>